<proteinExistence type="inferred from homology"/>
<comment type="similarity">
    <text evidence="2 8">Belongs to the NiCoT transporter (TC 2.A.52) family.</text>
</comment>
<feature type="transmembrane region" description="Helical" evidence="8">
    <location>
        <begin position="85"/>
        <end position="106"/>
    </location>
</feature>
<gene>
    <name evidence="9" type="ORF">IWH25_05100</name>
</gene>
<dbReference type="InterPro" id="IPR004688">
    <property type="entry name" value="Ni/Co_transpt"/>
</dbReference>
<keyword evidence="7 8" id="KW-0472">Membrane</keyword>
<dbReference type="PANTHER" id="PTHR31611:SF0">
    <property type="entry name" value="HIGH-AFFINITY NICKEL TRANSPORT PROTEIN NIC1"/>
    <property type="match status" value="1"/>
</dbReference>
<evidence type="ECO:0000256" key="7">
    <source>
        <dbReference type="ARBA" id="ARBA00023136"/>
    </source>
</evidence>
<dbReference type="EMBL" id="CP064781">
    <property type="protein sequence ID" value="QRJ64729.1"/>
    <property type="molecule type" value="Genomic_DNA"/>
</dbReference>
<evidence type="ECO:0000256" key="2">
    <source>
        <dbReference type="ARBA" id="ARBA00010892"/>
    </source>
</evidence>
<dbReference type="GO" id="GO:0005886">
    <property type="term" value="C:plasma membrane"/>
    <property type="evidence" value="ECO:0007669"/>
    <property type="project" value="UniProtKB-SubCell"/>
</dbReference>
<evidence type="ECO:0000313" key="9">
    <source>
        <dbReference type="EMBL" id="QRJ64729.1"/>
    </source>
</evidence>
<evidence type="ECO:0000256" key="5">
    <source>
        <dbReference type="ARBA" id="ARBA00022692"/>
    </source>
</evidence>
<feature type="transmembrane region" description="Helical" evidence="8">
    <location>
        <begin position="204"/>
        <end position="230"/>
    </location>
</feature>
<evidence type="ECO:0000313" key="10">
    <source>
        <dbReference type="Proteomes" id="UP000663444"/>
    </source>
</evidence>
<name>A0A974Y4Q5_9RHOO</name>
<evidence type="ECO:0000256" key="4">
    <source>
        <dbReference type="ARBA" id="ARBA00022596"/>
    </source>
</evidence>
<protein>
    <recommendedName>
        <fullName evidence="8">Nickel/cobalt efflux system</fullName>
    </recommendedName>
</protein>
<feature type="transmembrane region" description="Helical" evidence="8">
    <location>
        <begin position="242"/>
        <end position="262"/>
    </location>
</feature>
<evidence type="ECO:0000256" key="3">
    <source>
        <dbReference type="ARBA" id="ARBA00022448"/>
    </source>
</evidence>
<dbReference type="GO" id="GO:0015099">
    <property type="term" value="F:nickel cation transmembrane transporter activity"/>
    <property type="evidence" value="ECO:0007669"/>
    <property type="project" value="UniProtKB-UniRule"/>
</dbReference>
<keyword evidence="5 8" id="KW-0812">Transmembrane</keyword>
<dbReference type="AlphaFoldDB" id="A0A974Y4Q5"/>
<dbReference type="Pfam" id="PF03824">
    <property type="entry name" value="NicO"/>
    <property type="match status" value="1"/>
</dbReference>
<comment type="subcellular location">
    <subcellularLocation>
        <location evidence="8">Cell membrane</location>
        <topology evidence="8">Multi-pass membrane protein</topology>
    </subcellularLocation>
    <subcellularLocation>
        <location evidence="1">Endomembrane system</location>
        <topology evidence="1">Multi-pass membrane protein</topology>
    </subcellularLocation>
</comment>
<dbReference type="KEGG" id="ares:IWH25_05100"/>
<evidence type="ECO:0000256" key="8">
    <source>
        <dbReference type="RuleBase" id="RU362101"/>
    </source>
</evidence>
<dbReference type="GO" id="GO:0012505">
    <property type="term" value="C:endomembrane system"/>
    <property type="evidence" value="ECO:0007669"/>
    <property type="project" value="UniProtKB-SubCell"/>
</dbReference>
<evidence type="ECO:0000256" key="6">
    <source>
        <dbReference type="ARBA" id="ARBA00022989"/>
    </source>
</evidence>
<dbReference type="PANTHER" id="PTHR31611">
    <property type="entry name" value="HIGH-AFFINITY NICKEL TRANSPORT PROTEIN NIC1"/>
    <property type="match status" value="1"/>
</dbReference>
<reference evidence="9" key="1">
    <citation type="submission" date="2020-11" db="EMBL/GenBank/DDBJ databases">
        <title>Azospira restricta DSM 18626 genome sequence.</title>
        <authorList>
            <person name="Moe W.M."/>
        </authorList>
    </citation>
    <scope>NUCLEOTIDE SEQUENCE</scope>
    <source>
        <strain evidence="9">DSM 18626</strain>
    </source>
</reference>
<keyword evidence="10" id="KW-1185">Reference proteome</keyword>
<keyword evidence="3 8" id="KW-0813">Transport</keyword>
<evidence type="ECO:0000256" key="1">
    <source>
        <dbReference type="ARBA" id="ARBA00004127"/>
    </source>
</evidence>
<keyword evidence="4" id="KW-0533">Nickel</keyword>
<feature type="transmembrane region" description="Helical" evidence="8">
    <location>
        <begin position="134"/>
        <end position="158"/>
    </location>
</feature>
<dbReference type="Proteomes" id="UP000663444">
    <property type="component" value="Chromosome"/>
</dbReference>
<accession>A0A974Y4Q5</accession>
<sequence>MDTLPNDWMALAALVFALGMKHGFDADHLATIDGLTRCNARDNPALARRCGALFSLGHGAVIVAVALLVSTVAGGWQVPDWVDALGAWISIAFLAALGFINLRAVLRAAPGELVRPLGLRGRLFSRLQRTTRPLAVAAVGALFALSFDTMSQAALFALTATRFGGWQHALALALLFVLGMLVTDGINGLWISRLIRRADAAAQLASRVMGLVVAGVSLLVAAFGALKFFSPAVDGWSDGKELAFGVLLLAVVAGSYLFAVHLTRRPPLAA</sequence>
<dbReference type="InterPro" id="IPR011541">
    <property type="entry name" value="Ni/Co_transpt_high_affinity"/>
</dbReference>
<organism evidence="9 10">
    <name type="scientific">Azospira restricta</name>
    <dbReference type="NCBI Taxonomy" id="404405"/>
    <lineage>
        <taxon>Bacteria</taxon>
        <taxon>Pseudomonadati</taxon>
        <taxon>Pseudomonadota</taxon>
        <taxon>Betaproteobacteria</taxon>
        <taxon>Rhodocyclales</taxon>
        <taxon>Rhodocyclaceae</taxon>
        <taxon>Azospira</taxon>
    </lineage>
</organism>
<dbReference type="RefSeq" id="WP_203388255.1">
    <property type="nucleotide sequence ID" value="NZ_CP064781.1"/>
</dbReference>
<keyword evidence="6 8" id="KW-1133">Transmembrane helix</keyword>
<feature type="transmembrane region" description="Helical" evidence="8">
    <location>
        <begin position="170"/>
        <end position="192"/>
    </location>
</feature>
<feature type="transmembrane region" description="Helical" evidence="8">
    <location>
        <begin position="51"/>
        <end position="73"/>
    </location>
</feature>